<dbReference type="InterPro" id="IPR025064">
    <property type="entry name" value="DUF4005"/>
</dbReference>
<evidence type="ECO:0000313" key="4">
    <source>
        <dbReference type="Proteomes" id="UP000015453"/>
    </source>
</evidence>
<protein>
    <recommendedName>
        <fullName evidence="2">DUF4005 domain-containing protein</fullName>
    </recommendedName>
</protein>
<dbReference type="EMBL" id="AUSU01006594">
    <property type="protein sequence ID" value="EPS61778.1"/>
    <property type="molecule type" value="Genomic_DNA"/>
</dbReference>
<feature type="region of interest" description="Disordered" evidence="1">
    <location>
        <begin position="20"/>
        <end position="84"/>
    </location>
</feature>
<gene>
    <name evidence="3" type="ORF">M569_13015</name>
</gene>
<feature type="non-terminal residue" evidence="3">
    <location>
        <position position="1"/>
    </location>
</feature>
<dbReference type="Proteomes" id="UP000015453">
    <property type="component" value="Unassembled WGS sequence"/>
</dbReference>
<reference evidence="3 4" key="1">
    <citation type="journal article" date="2013" name="BMC Genomics">
        <title>The miniature genome of a carnivorous plant Genlisea aurea contains a low number of genes and short non-coding sequences.</title>
        <authorList>
            <person name="Leushkin E.V."/>
            <person name="Sutormin R.A."/>
            <person name="Nabieva E.R."/>
            <person name="Penin A.A."/>
            <person name="Kondrashov A.S."/>
            <person name="Logacheva M.D."/>
        </authorList>
    </citation>
    <scope>NUCLEOTIDE SEQUENCE [LARGE SCALE GENOMIC DNA]</scope>
</reference>
<dbReference type="AlphaFoldDB" id="S8DG43"/>
<organism evidence="3 4">
    <name type="scientific">Genlisea aurea</name>
    <dbReference type="NCBI Taxonomy" id="192259"/>
    <lineage>
        <taxon>Eukaryota</taxon>
        <taxon>Viridiplantae</taxon>
        <taxon>Streptophyta</taxon>
        <taxon>Embryophyta</taxon>
        <taxon>Tracheophyta</taxon>
        <taxon>Spermatophyta</taxon>
        <taxon>Magnoliopsida</taxon>
        <taxon>eudicotyledons</taxon>
        <taxon>Gunneridae</taxon>
        <taxon>Pentapetalae</taxon>
        <taxon>asterids</taxon>
        <taxon>lamiids</taxon>
        <taxon>Lamiales</taxon>
        <taxon>Lentibulariaceae</taxon>
        <taxon>Genlisea</taxon>
    </lineage>
</organism>
<sequence>SSNFLPSYMQATESARAKAIVNVSPRSSPDVIDREQLYNKKRHSLPGSSNERQESPRIQRSLSQAQQNGKGNGTQSPQDRKWRR</sequence>
<proteinExistence type="predicted"/>
<accession>S8DG43</accession>
<evidence type="ECO:0000313" key="3">
    <source>
        <dbReference type="EMBL" id="EPS61778.1"/>
    </source>
</evidence>
<evidence type="ECO:0000259" key="2">
    <source>
        <dbReference type="Pfam" id="PF13178"/>
    </source>
</evidence>
<name>S8DG43_9LAMI</name>
<keyword evidence="4" id="KW-1185">Reference proteome</keyword>
<evidence type="ECO:0000256" key="1">
    <source>
        <dbReference type="SAM" id="MobiDB-lite"/>
    </source>
</evidence>
<dbReference type="Pfam" id="PF13178">
    <property type="entry name" value="DUF4005"/>
    <property type="match status" value="1"/>
</dbReference>
<dbReference type="OrthoDB" id="1747078at2759"/>
<comment type="caution">
    <text evidence="3">The sequence shown here is derived from an EMBL/GenBank/DDBJ whole genome shotgun (WGS) entry which is preliminary data.</text>
</comment>
<feature type="compositionally biased region" description="Polar residues" evidence="1">
    <location>
        <begin position="58"/>
        <end position="77"/>
    </location>
</feature>
<feature type="domain" description="DUF4005" evidence="2">
    <location>
        <begin position="4"/>
        <end position="67"/>
    </location>
</feature>